<evidence type="ECO:0000313" key="1">
    <source>
        <dbReference type="EMBL" id="GAB69652.1"/>
    </source>
</evidence>
<dbReference type="KEGG" id="pcy:PCYB_004010"/>
<dbReference type="PhylomeDB" id="K6VJQ9"/>
<protein>
    <submittedName>
        <fullName evidence="1">Uncharacterized protein</fullName>
    </submittedName>
</protein>
<proteinExistence type="predicted"/>
<dbReference type="RefSeq" id="XP_004227870.1">
    <property type="nucleotide sequence ID" value="XM_004227822.1"/>
</dbReference>
<gene>
    <name evidence="1" type="ORF">PCYB_004010</name>
</gene>
<dbReference type="GeneID" id="14696194"/>
<dbReference type="EMBL" id="DF157509">
    <property type="protein sequence ID" value="GAB69652.1"/>
    <property type="molecule type" value="Genomic_DNA"/>
</dbReference>
<accession>K6VJQ9</accession>
<sequence length="302" mass="36029">MKIFVPNNYENVCKQKVDDYDRLENSQKQFCMKLVRNLACYNYEDGYYNLNNEECMILYYWIYSSVKQHNINNNLITPIFYDNYSRFCTYERKANCFYNLYYDYFEDPVGMIFLDIFQQNINTVINMLGNTDVRINANLQKYICECINIYNEMNKTYCLSDVYNDEKRTWTCSRLAAVKLTYDAYLAGKLYKNYVIPVLGRNEGEYLEMCPQDSPGSKLTTEKHRTVSLPSLNEFMFKMQQNLYIQRKLLMKNQIFLPRLMNFMALIVLARQVLQKPLIPWLMKIIAQVVLSGQVQQQLLLR</sequence>
<reference evidence="1 2" key="1">
    <citation type="journal article" date="2012" name="Nat. Genet.">
        <title>Plasmodium cynomolgi genome sequences provide insight into Plasmodium vivax and the monkey malaria clade.</title>
        <authorList>
            <person name="Tachibana S."/>
            <person name="Sullivan S.A."/>
            <person name="Kawai S."/>
            <person name="Nakamura S."/>
            <person name="Kim H.R."/>
            <person name="Goto N."/>
            <person name="Arisue N."/>
            <person name="Palacpac N.M.Q."/>
            <person name="Honma H."/>
            <person name="Yagi M."/>
            <person name="Tougan T."/>
            <person name="Katakai Y."/>
            <person name="Kaneko O."/>
            <person name="Mita T."/>
            <person name="Kita K."/>
            <person name="Yasutomi Y."/>
            <person name="Sutton P.L."/>
            <person name="Shakhbatyan R."/>
            <person name="Horii T."/>
            <person name="Yasunaga T."/>
            <person name="Barnwell J.W."/>
            <person name="Escalante A.A."/>
            <person name="Carlton J.M."/>
            <person name="Tanabe K."/>
        </authorList>
    </citation>
    <scope>NUCLEOTIDE SEQUENCE [LARGE SCALE GENOMIC DNA]</scope>
    <source>
        <strain evidence="1 2">B</strain>
    </source>
</reference>
<keyword evidence="2" id="KW-1185">Reference proteome</keyword>
<dbReference type="Proteomes" id="UP000006319">
    <property type="component" value="Unassembled WGS sequence"/>
</dbReference>
<evidence type="ECO:0000313" key="2">
    <source>
        <dbReference type="Proteomes" id="UP000006319"/>
    </source>
</evidence>
<name>K6VJQ9_PLACD</name>
<dbReference type="VEuPathDB" id="PlasmoDB:PCYB_004010"/>
<dbReference type="OrthoDB" id="389114at2759"/>
<dbReference type="AlphaFoldDB" id="K6VJQ9"/>
<organism evidence="1 2">
    <name type="scientific">Plasmodium cynomolgi (strain B)</name>
    <dbReference type="NCBI Taxonomy" id="1120755"/>
    <lineage>
        <taxon>Eukaryota</taxon>
        <taxon>Sar</taxon>
        <taxon>Alveolata</taxon>
        <taxon>Apicomplexa</taxon>
        <taxon>Aconoidasida</taxon>
        <taxon>Haemosporida</taxon>
        <taxon>Plasmodiidae</taxon>
        <taxon>Plasmodium</taxon>
        <taxon>Plasmodium (Plasmodium)</taxon>
    </lineage>
</organism>